<evidence type="ECO:0000313" key="2">
    <source>
        <dbReference type="EMBL" id="MEC5386658.1"/>
    </source>
</evidence>
<feature type="domain" description="AAA+ ATPase" evidence="1">
    <location>
        <begin position="25"/>
        <end position="264"/>
    </location>
</feature>
<keyword evidence="3" id="KW-1185">Reference proteome</keyword>
<dbReference type="PANTHER" id="PTHR43581">
    <property type="entry name" value="ATP/GTP PHOSPHATASE"/>
    <property type="match status" value="1"/>
</dbReference>
<evidence type="ECO:0000259" key="1">
    <source>
        <dbReference type="SMART" id="SM00382"/>
    </source>
</evidence>
<name>A0ABU6K419_9RHOO</name>
<reference evidence="2 3" key="1">
    <citation type="submission" date="2024-01" db="EMBL/GenBank/DDBJ databases">
        <title>Uliginosibacterium soil sp. nov.</title>
        <authorList>
            <person name="Lv Y."/>
        </authorList>
    </citation>
    <scope>NUCLEOTIDE SEQUENCE [LARGE SCALE GENOMIC DNA]</scope>
    <source>
        <strain evidence="2 3">H3</strain>
    </source>
</reference>
<sequence length="447" mass="50823">MNLFVVSIQSVQNIKSFQLELDLSSNRLICLVGRNGTGKTTLMRALRNLSSADTFQKTANPQIFQENSVIKYTIDGQEILFQYDSDIRSLNCKQEIPRSIRTAISAELPMPYGARFSYFRGASDADSEIRQSLILGRYVKPQELINFLSAIYATDKFDDLVEIAVSGKKFYSIRLEGNRYIREDHLSSGEYFLINLYRTIKGSAKLIAIDEIDLSLDAAAQSRLTAWLRLFCSEYKCSILFTTHSLAIMSTLDRSEISYVEQDADRTIAHPASYSYVRARLFGFQGWDKYILTEDTVLREFIEHVIQNHCPSTFFQYKVIHIGGSFQVTDLLRRNANERFLAAPENVIGILDGDQREVAHAQHDAIHFIPMESVEKAILAHYVENDFPFKLPQHRAFTGPKDVFNAIQQERIATTVEMNKYLCEKYADSIANLSKTLSRFLGAAGST</sequence>
<dbReference type="InterPro" id="IPR027417">
    <property type="entry name" value="P-loop_NTPase"/>
</dbReference>
<dbReference type="Pfam" id="PF13304">
    <property type="entry name" value="AAA_21"/>
    <property type="match status" value="1"/>
</dbReference>
<dbReference type="Pfam" id="PF13175">
    <property type="entry name" value="AAA_15"/>
    <property type="match status" value="1"/>
</dbReference>
<proteinExistence type="predicted"/>
<evidence type="ECO:0000313" key="3">
    <source>
        <dbReference type="Proteomes" id="UP001331561"/>
    </source>
</evidence>
<comment type="caution">
    <text evidence="2">The sequence shown here is derived from an EMBL/GenBank/DDBJ whole genome shotgun (WGS) entry which is preliminary data.</text>
</comment>
<gene>
    <name evidence="2" type="ORF">VVD49_13055</name>
</gene>
<dbReference type="InterPro" id="IPR051396">
    <property type="entry name" value="Bact_Antivir_Def_Nuclease"/>
</dbReference>
<dbReference type="PANTHER" id="PTHR43581:SF2">
    <property type="entry name" value="EXCINUCLEASE ATPASE SUBUNIT"/>
    <property type="match status" value="1"/>
</dbReference>
<organism evidence="2 3">
    <name type="scientific">Uliginosibacterium silvisoli</name>
    <dbReference type="NCBI Taxonomy" id="3114758"/>
    <lineage>
        <taxon>Bacteria</taxon>
        <taxon>Pseudomonadati</taxon>
        <taxon>Pseudomonadota</taxon>
        <taxon>Betaproteobacteria</taxon>
        <taxon>Rhodocyclales</taxon>
        <taxon>Zoogloeaceae</taxon>
        <taxon>Uliginosibacterium</taxon>
    </lineage>
</organism>
<protein>
    <submittedName>
        <fullName evidence="2">AAA family ATPase</fullName>
    </submittedName>
</protein>
<dbReference type="Proteomes" id="UP001331561">
    <property type="component" value="Unassembled WGS sequence"/>
</dbReference>
<dbReference type="InterPro" id="IPR041685">
    <property type="entry name" value="AAA_GajA/Old/RecF-like"/>
</dbReference>
<dbReference type="InterPro" id="IPR003593">
    <property type="entry name" value="AAA+_ATPase"/>
</dbReference>
<dbReference type="InterPro" id="IPR003959">
    <property type="entry name" value="ATPase_AAA_core"/>
</dbReference>
<dbReference type="Gene3D" id="3.40.50.300">
    <property type="entry name" value="P-loop containing nucleotide triphosphate hydrolases"/>
    <property type="match status" value="1"/>
</dbReference>
<dbReference type="EMBL" id="JAYXHS010000002">
    <property type="protein sequence ID" value="MEC5386658.1"/>
    <property type="molecule type" value="Genomic_DNA"/>
</dbReference>
<dbReference type="RefSeq" id="WP_327599617.1">
    <property type="nucleotide sequence ID" value="NZ_JAYXHS010000002.1"/>
</dbReference>
<accession>A0ABU6K419</accession>
<dbReference type="SUPFAM" id="SSF52540">
    <property type="entry name" value="P-loop containing nucleoside triphosphate hydrolases"/>
    <property type="match status" value="1"/>
</dbReference>
<dbReference type="SMART" id="SM00382">
    <property type="entry name" value="AAA"/>
    <property type="match status" value="1"/>
</dbReference>